<feature type="compositionally biased region" description="Acidic residues" evidence="18">
    <location>
        <begin position="288"/>
        <end position="311"/>
    </location>
</feature>
<dbReference type="WBParaSite" id="sdigi.contig77.g3769.t1">
    <property type="protein sequence ID" value="sdigi.contig77.g3769.t1"/>
    <property type="gene ID" value="sdigi.contig77.g3769"/>
</dbReference>
<evidence type="ECO:0000256" key="17">
    <source>
        <dbReference type="ARBA" id="ARBA00023273"/>
    </source>
</evidence>
<keyword evidence="12" id="KW-0810">Translation regulation</keyword>
<keyword evidence="9" id="KW-0507">mRNA processing</keyword>
<evidence type="ECO:0000256" key="18">
    <source>
        <dbReference type="SAM" id="MobiDB-lite"/>
    </source>
</evidence>
<organism evidence="20 21">
    <name type="scientific">Setaria digitata</name>
    <dbReference type="NCBI Taxonomy" id="48799"/>
    <lineage>
        <taxon>Eukaryota</taxon>
        <taxon>Metazoa</taxon>
        <taxon>Ecdysozoa</taxon>
        <taxon>Nematoda</taxon>
        <taxon>Chromadorea</taxon>
        <taxon>Rhabditida</taxon>
        <taxon>Spirurina</taxon>
        <taxon>Spiruromorpha</taxon>
        <taxon>Filarioidea</taxon>
        <taxon>Setariidae</taxon>
        <taxon>Setaria</taxon>
    </lineage>
</organism>
<evidence type="ECO:0000256" key="2">
    <source>
        <dbReference type="ARBA" id="ARBA00004279"/>
    </source>
</evidence>
<keyword evidence="11" id="KW-0509">mRNA transport</keyword>
<dbReference type="SMART" id="SM01044">
    <property type="entry name" value="Btz"/>
    <property type="match status" value="1"/>
</dbReference>
<evidence type="ECO:0000256" key="1">
    <source>
        <dbReference type="ARBA" id="ARBA00004210"/>
    </source>
</evidence>
<evidence type="ECO:0000256" key="8">
    <source>
        <dbReference type="ARBA" id="ARBA00022490"/>
    </source>
</evidence>
<keyword evidence="7" id="KW-0813">Transport</keyword>
<evidence type="ECO:0000256" key="16">
    <source>
        <dbReference type="ARBA" id="ARBA00023242"/>
    </source>
</evidence>
<dbReference type="InterPro" id="IPR028544">
    <property type="entry name" value="CASC3"/>
</dbReference>
<keyword evidence="10" id="KW-0747">Spliceosome</keyword>
<evidence type="ECO:0000256" key="6">
    <source>
        <dbReference type="ARBA" id="ARBA00019964"/>
    </source>
</evidence>
<evidence type="ECO:0000256" key="10">
    <source>
        <dbReference type="ARBA" id="ARBA00022728"/>
    </source>
</evidence>
<dbReference type="Pfam" id="PF09405">
    <property type="entry name" value="Btz"/>
    <property type="match status" value="1"/>
</dbReference>
<comment type="similarity">
    <text evidence="5">Belongs to the CASC3 family.</text>
</comment>
<comment type="subcellular location">
    <subcellularLocation>
        <location evidence="2">Cell projection</location>
        <location evidence="2">Dendrite</location>
    </subcellularLocation>
    <subcellularLocation>
        <location evidence="1">Cytoplasm</location>
        <location evidence="1">Stress granule</location>
    </subcellularLocation>
    <subcellularLocation>
        <location evidence="4">Cytoplasm</location>
        <location evidence="4">Perinuclear region</location>
    </subcellularLocation>
    <subcellularLocation>
        <location evidence="3">Nucleus speckle</location>
    </subcellularLocation>
</comment>
<dbReference type="PANTHER" id="PTHR13434">
    <property type="entry name" value="PROTEIN CASC3"/>
    <property type="match status" value="1"/>
</dbReference>
<sequence length="642" mass="69606">MTSISAVPGVEDEAPEANTVAVGTTTATTNITTVLTTSTTITSTDTPVMEEQKRGTAESSVPSWVKPENAESRSVVEELSSVGSEEKAGLLQSSKTDSVTGNSGATDNANVEQHESSTVLSSTKTTGNVATVGASEVTQSQSSTDNFGQNKVELNMSDSAKFNIISDQNVRNEEVTPAGAATSETLVSPAAATILLPDASSPPSDEEKENHSKNEGVSEINEDTIIGRNGPEGGRKTREESPLLDDKETSSDETDHFVDAKSSAQMYGASGDDPAEISGETKEQTEEIRDEEGYEYDEEEQEAEPDDDEVEGNPAFIPKSGRYYMHDSRNTDEERAPEPSSHSRADGKWKHDRFDERSQRPKTKRELMNRYGYDIRSEGKSSGGANMNTVAPHSTQNRGALRGGSNRSVSRGIHSNRTLSHYQHQPDDRREYRRPTQNGGAGKLPNRSGRRGEHHPGMNHQRDQHGSKVFKTSPANTRRGAISRTDGHRSYDRSGDEHVRDNRQSGGGNRGRGGCSGDVSTVHSRGGGAHTGGKRYSTQRLAANYAPNVQQPPPQPPPPLQPTAGPIPIPPPDWRPQTYQGPPPPSNVPPPPIAIPAPVPNFRSSDIVYFDPQPQQLYRNPIPPRTKKRLEIVPPYQAKNSN</sequence>
<dbReference type="GO" id="GO:0008380">
    <property type="term" value="P:RNA splicing"/>
    <property type="evidence" value="ECO:0007669"/>
    <property type="project" value="UniProtKB-KW"/>
</dbReference>
<keyword evidence="20" id="KW-1185">Reference proteome</keyword>
<dbReference type="AlphaFoldDB" id="A0A915Q233"/>
<feature type="compositionally biased region" description="Pro residues" evidence="18">
    <location>
        <begin position="550"/>
        <end position="574"/>
    </location>
</feature>
<dbReference type="GO" id="GO:0048471">
    <property type="term" value="C:perinuclear region of cytoplasm"/>
    <property type="evidence" value="ECO:0007669"/>
    <property type="project" value="UniProtKB-SubCell"/>
</dbReference>
<dbReference type="GO" id="GO:0006397">
    <property type="term" value="P:mRNA processing"/>
    <property type="evidence" value="ECO:0007669"/>
    <property type="project" value="UniProtKB-KW"/>
</dbReference>
<proteinExistence type="inferred from homology"/>
<name>A0A915Q233_9BILA</name>
<evidence type="ECO:0000256" key="4">
    <source>
        <dbReference type="ARBA" id="ARBA00004556"/>
    </source>
</evidence>
<evidence type="ECO:0000256" key="11">
    <source>
        <dbReference type="ARBA" id="ARBA00022816"/>
    </source>
</evidence>
<keyword evidence="15" id="KW-0508">mRNA splicing</keyword>
<feature type="region of interest" description="Disordered" evidence="18">
    <location>
        <begin position="175"/>
        <end position="642"/>
    </location>
</feature>
<feature type="compositionally biased region" description="Gly residues" evidence="18">
    <location>
        <begin position="505"/>
        <end position="516"/>
    </location>
</feature>
<feature type="compositionally biased region" description="Polar residues" evidence="18">
    <location>
        <begin position="136"/>
        <end position="149"/>
    </location>
</feature>
<feature type="domain" description="Btz" evidence="19">
    <location>
        <begin position="273"/>
        <end position="380"/>
    </location>
</feature>
<dbReference type="GO" id="GO:0051028">
    <property type="term" value="P:mRNA transport"/>
    <property type="evidence" value="ECO:0007669"/>
    <property type="project" value="UniProtKB-KW"/>
</dbReference>
<dbReference type="Proteomes" id="UP000887581">
    <property type="component" value="Unplaced"/>
</dbReference>
<dbReference type="InterPro" id="IPR018545">
    <property type="entry name" value="Btz_dom"/>
</dbReference>
<dbReference type="GO" id="GO:0035145">
    <property type="term" value="C:exon-exon junction complex"/>
    <property type="evidence" value="ECO:0007669"/>
    <property type="project" value="InterPro"/>
</dbReference>
<protein>
    <recommendedName>
        <fullName evidence="6">Protein CASC3</fullName>
    </recommendedName>
</protein>
<keyword evidence="17" id="KW-0966">Cell projection</keyword>
<evidence type="ECO:0000256" key="3">
    <source>
        <dbReference type="ARBA" id="ARBA00004324"/>
    </source>
</evidence>
<evidence type="ECO:0000313" key="21">
    <source>
        <dbReference type="WBParaSite" id="sdigi.contig77.g3769.t1"/>
    </source>
</evidence>
<evidence type="ECO:0000256" key="5">
    <source>
        <dbReference type="ARBA" id="ARBA00009548"/>
    </source>
</evidence>
<keyword evidence="13" id="KW-0694">RNA-binding</keyword>
<feature type="compositionally biased region" description="Basic and acidic residues" evidence="18">
    <location>
        <begin position="324"/>
        <end position="379"/>
    </location>
</feature>
<feature type="compositionally biased region" description="Polar residues" evidence="18">
    <location>
        <begin position="383"/>
        <end position="398"/>
    </location>
</feature>
<feature type="region of interest" description="Disordered" evidence="18">
    <location>
        <begin position="1"/>
        <end position="21"/>
    </location>
</feature>
<dbReference type="GO" id="GO:0003729">
    <property type="term" value="F:mRNA binding"/>
    <property type="evidence" value="ECO:0007669"/>
    <property type="project" value="InterPro"/>
</dbReference>
<dbReference type="PANTHER" id="PTHR13434:SF0">
    <property type="entry name" value="PROTEIN CASC3"/>
    <property type="match status" value="1"/>
</dbReference>
<evidence type="ECO:0000259" key="19">
    <source>
        <dbReference type="SMART" id="SM01044"/>
    </source>
</evidence>
<reference evidence="21" key="1">
    <citation type="submission" date="2022-11" db="UniProtKB">
        <authorList>
            <consortium name="WormBaseParasite"/>
        </authorList>
    </citation>
    <scope>IDENTIFICATION</scope>
</reference>
<evidence type="ECO:0000313" key="20">
    <source>
        <dbReference type="Proteomes" id="UP000887581"/>
    </source>
</evidence>
<evidence type="ECO:0000256" key="9">
    <source>
        <dbReference type="ARBA" id="ARBA00022664"/>
    </source>
</evidence>
<feature type="compositionally biased region" description="Polar residues" evidence="18">
    <location>
        <begin position="91"/>
        <end position="129"/>
    </location>
</feature>
<evidence type="ECO:0000256" key="12">
    <source>
        <dbReference type="ARBA" id="ARBA00022845"/>
    </source>
</evidence>
<dbReference type="GO" id="GO:0006417">
    <property type="term" value="P:regulation of translation"/>
    <property type="evidence" value="ECO:0007669"/>
    <property type="project" value="UniProtKB-KW"/>
</dbReference>
<feature type="compositionally biased region" description="Pro residues" evidence="18">
    <location>
        <begin position="581"/>
        <end position="599"/>
    </location>
</feature>
<dbReference type="GO" id="GO:0010494">
    <property type="term" value="C:cytoplasmic stress granule"/>
    <property type="evidence" value="ECO:0007669"/>
    <property type="project" value="UniProtKB-SubCell"/>
</dbReference>
<feature type="compositionally biased region" description="Basic and acidic residues" evidence="18">
    <location>
        <begin position="424"/>
        <end position="434"/>
    </location>
</feature>
<keyword evidence="8" id="KW-0963">Cytoplasm</keyword>
<feature type="compositionally biased region" description="Basic and acidic residues" evidence="18">
    <location>
        <begin position="450"/>
        <end position="466"/>
    </location>
</feature>
<keyword evidence="14" id="KW-0866">Nonsense-mediated mRNA decay</keyword>
<dbReference type="GO" id="GO:0005681">
    <property type="term" value="C:spliceosomal complex"/>
    <property type="evidence" value="ECO:0007669"/>
    <property type="project" value="UniProtKB-KW"/>
</dbReference>
<evidence type="ECO:0000256" key="7">
    <source>
        <dbReference type="ARBA" id="ARBA00022448"/>
    </source>
</evidence>
<evidence type="ECO:0000256" key="14">
    <source>
        <dbReference type="ARBA" id="ARBA00023161"/>
    </source>
</evidence>
<accession>A0A915Q233</accession>
<feature type="region of interest" description="Disordered" evidence="18">
    <location>
        <begin position="42"/>
        <end position="150"/>
    </location>
</feature>
<feature type="compositionally biased region" description="Basic and acidic residues" evidence="18">
    <location>
        <begin position="233"/>
        <end position="259"/>
    </location>
</feature>
<evidence type="ECO:0000256" key="13">
    <source>
        <dbReference type="ARBA" id="ARBA00022884"/>
    </source>
</evidence>
<dbReference type="GO" id="GO:0030425">
    <property type="term" value="C:dendrite"/>
    <property type="evidence" value="ECO:0007669"/>
    <property type="project" value="UniProtKB-SubCell"/>
</dbReference>
<dbReference type="GO" id="GO:0016607">
    <property type="term" value="C:nuclear speck"/>
    <property type="evidence" value="ECO:0007669"/>
    <property type="project" value="UniProtKB-SubCell"/>
</dbReference>
<evidence type="ECO:0000256" key="15">
    <source>
        <dbReference type="ARBA" id="ARBA00023187"/>
    </source>
</evidence>
<keyword evidence="16" id="KW-0539">Nucleus</keyword>
<feature type="compositionally biased region" description="Polar residues" evidence="18">
    <location>
        <begin position="405"/>
        <end position="423"/>
    </location>
</feature>
<dbReference type="GO" id="GO:0000184">
    <property type="term" value="P:nuclear-transcribed mRNA catabolic process, nonsense-mediated decay"/>
    <property type="evidence" value="ECO:0007669"/>
    <property type="project" value="UniProtKB-KW"/>
</dbReference>
<feature type="compositionally biased region" description="Basic and acidic residues" evidence="18">
    <location>
        <begin position="485"/>
        <end position="503"/>
    </location>
</feature>